<dbReference type="RefSeq" id="YP_004957150.1">
    <property type="nucleotide sequence ID" value="NC_016563.1"/>
</dbReference>
<dbReference type="GeneID" id="11536791"/>
<reference evidence="1 2" key="1">
    <citation type="submission" date="2013-01" db="EMBL/GenBank/DDBJ databases">
        <title>Large myovirus of Bacillus.</title>
        <authorList>
            <person name="Klumpp J."/>
            <person name="Beyer W."/>
            <person name="Loessner M.J."/>
        </authorList>
    </citation>
    <scope>NUCLEOTIDE SEQUENCE [LARGE SCALE GENOMIC DNA]</scope>
</reference>
<organism evidence="1 2">
    <name type="scientific">Bacillus phage W.Ph</name>
    <dbReference type="NCBI Taxonomy" id="764595"/>
    <lineage>
        <taxon>Viruses</taxon>
        <taxon>Duplodnaviria</taxon>
        <taxon>Heunggongvirae</taxon>
        <taxon>Uroviricota</taxon>
        <taxon>Caudoviricetes</taxon>
        <taxon>Herelleviridae</taxon>
        <taxon>Bastillevirinae</taxon>
        <taxon>Wphvirus</taxon>
        <taxon>Wphvirus WPh</taxon>
    </lineage>
</organism>
<name>G9B1N6_9CAUD</name>
<evidence type="ECO:0000313" key="2">
    <source>
        <dbReference type="Proteomes" id="UP000005445"/>
    </source>
</evidence>
<accession>G9B1N6</accession>
<sequence length="59" mass="7060">MYKDIEKIKEYAPDSRERYLKQIASFNKMYGLQRAENQRMKNSHERRAINSLIQGGIIK</sequence>
<dbReference type="EMBL" id="HM144387">
    <property type="protein sequence ID" value="ADH03281.1"/>
    <property type="molecule type" value="Genomic_DNA"/>
</dbReference>
<protein>
    <submittedName>
        <fullName evidence="1">Gp135</fullName>
    </submittedName>
</protein>
<evidence type="ECO:0000313" key="1">
    <source>
        <dbReference type="EMBL" id="ADH03281.1"/>
    </source>
</evidence>
<dbReference type="Proteomes" id="UP000005445">
    <property type="component" value="Segment"/>
</dbReference>
<dbReference type="KEGG" id="vg:11536791"/>
<keyword evidence="2" id="KW-1185">Reference proteome</keyword>
<proteinExistence type="predicted"/>
<dbReference type="OrthoDB" id="37635at10239"/>